<name>A0A6J5H5V9_9BURK</name>
<gene>
    <name evidence="1" type="ORF">LMG27177_06815</name>
</gene>
<accession>A0A6J5H5V9</accession>
<dbReference type="AlphaFoldDB" id="A0A6J5H5V9"/>
<protein>
    <submittedName>
        <fullName evidence="1">Uncharacterized protein</fullName>
    </submittedName>
</protein>
<reference evidence="1 2" key="1">
    <citation type="submission" date="2020-04" db="EMBL/GenBank/DDBJ databases">
        <authorList>
            <person name="De Canck E."/>
        </authorList>
    </citation>
    <scope>NUCLEOTIDE SEQUENCE [LARGE SCALE GENOMIC DNA]</scope>
    <source>
        <strain evidence="1 2">LMG 27177</strain>
    </source>
</reference>
<organism evidence="1 2">
    <name type="scientific">Paraburkholderia fynbosensis</name>
    <dbReference type="NCBI Taxonomy" id="1200993"/>
    <lineage>
        <taxon>Bacteria</taxon>
        <taxon>Pseudomonadati</taxon>
        <taxon>Pseudomonadota</taxon>
        <taxon>Betaproteobacteria</taxon>
        <taxon>Burkholderiales</taxon>
        <taxon>Burkholderiaceae</taxon>
        <taxon>Paraburkholderia</taxon>
    </lineage>
</organism>
<evidence type="ECO:0000313" key="1">
    <source>
        <dbReference type="EMBL" id="CAB3809469.1"/>
    </source>
</evidence>
<keyword evidence="2" id="KW-1185">Reference proteome</keyword>
<evidence type="ECO:0000313" key="2">
    <source>
        <dbReference type="Proteomes" id="UP000494252"/>
    </source>
</evidence>
<sequence>MKDPNGSTSSPRNPWWMAEIDWPRVAAADVEVLQRNGFAYRIGPQYRRGHRCGSWLR</sequence>
<proteinExistence type="predicted"/>
<dbReference type="Proteomes" id="UP000494252">
    <property type="component" value="Unassembled WGS sequence"/>
</dbReference>
<dbReference type="EMBL" id="CADIKI010000029">
    <property type="protein sequence ID" value="CAB3809469.1"/>
    <property type="molecule type" value="Genomic_DNA"/>
</dbReference>